<dbReference type="InterPro" id="IPR006311">
    <property type="entry name" value="TAT_signal"/>
</dbReference>
<dbReference type="SUPFAM" id="SSF55545">
    <property type="entry name" value="beta-N-acetylhexosaminidase-like domain"/>
    <property type="match status" value="1"/>
</dbReference>
<evidence type="ECO:0000256" key="1">
    <source>
        <dbReference type="ARBA" id="ARBA00006285"/>
    </source>
</evidence>
<dbReference type="InterPro" id="IPR025705">
    <property type="entry name" value="Beta_hexosaminidase_sua/sub"/>
</dbReference>
<proteinExistence type="inferred from homology"/>
<gene>
    <name evidence="7" type="ORF">ACFQZM_15805</name>
</gene>
<organism evidence="7 8">
    <name type="scientific">Actinomadura fibrosa</name>
    <dbReference type="NCBI Taxonomy" id="111802"/>
    <lineage>
        <taxon>Bacteria</taxon>
        <taxon>Bacillati</taxon>
        <taxon>Actinomycetota</taxon>
        <taxon>Actinomycetes</taxon>
        <taxon>Streptosporangiales</taxon>
        <taxon>Thermomonosporaceae</taxon>
        <taxon>Actinomadura</taxon>
    </lineage>
</organism>
<dbReference type="PROSITE" id="PS51318">
    <property type="entry name" value="TAT"/>
    <property type="match status" value="1"/>
</dbReference>
<reference evidence="8" key="1">
    <citation type="journal article" date="2019" name="Int. J. Syst. Evol. Microbiol.">
        <title>The Global Catalogue of Microorganisms (GCM) 10K type strain sequencing project: providing services to taxonomists for standard genome sequencing and annotation.</title>
        <authorList>
            <consortium name="The Broad Institute Genomics Platform"/>
            <consortium name="The Broad Institute Genome Sequencing Center for Infectious Disease"/>
            <person name="Wu L."/>
            <person name="Ma J."/>
        </authorList>
    </citation>
    <scope>NUCLEOTIDE SEQUENCE [LARGE SCALE GENOMIC DNA]</scope>
    <source>
        <strain evidence="8">JCM 9371</strain>
    </source>
</reference>
<dbReference type="Pfam" id="PF02838">
    <property type="entry name" value="Glyco_hydro_20b"/>
    <property type="match status" value="1"/>
</dbReference>
<sequence>MSAPKEKMTMPNPTPLSRRTFIGTAAALGGLAMAPIACAGPASAETAPAPTRPQTIPALREWSPGSGAFRLGAASRIILRPADARRLRGTAEVFAADLRALSRHAVRVEVTDRAAHKGDVVLALGAADERIGDEGYVLTVDPASVSIKARAEAGAFYGTRTLLQLLRQDTSIPAGVARDWPRYPERGLMVDTARMHFTYEWLAARIRDMAYLKLNYLHLHFTDDEGWRIESRTGVQSEQFLTKKQVRGLVELGKRYHVTVVPEIDMPGHMGALLAHYPQFQLRDKDGVAAPNRIDYTIPEARKLLRDLIAEYLPLFPARYFHMGTDEFLPDPEYANYPQLERYAKEKYGPQAVAVDGVLGLINEMNAYVRSHGRTLRIWNDNLAPGNTVQVDPDVIVEWWTDMHFPYPSPINPKPPQEVLDQGHAVLNAGFFPTYDYPSGPPVKPSIQWTYENWTVNTFHGPGYRDDQGSGLPFYTVDPAEPRNRGSLVHLWNSGGTWTEADAAASIFPRLRVMAQKTWESTPLVPTWTEFQPIIQNVGSGTG</sequence>
<keyword evidence="2" id="KW-0378">Hydrolase</keyword>
<dbReference type="PANTHER" id="PTHR43678">
    <property type="entry name" value="PUTATIVE (AFU_ORTHOLOGUE AFUA_2G00640)-RELATED"/>
    <property type="match status" value="1"/>
</dbReference>
<evidence type="ECO:0000256" key="4">
    <source>
        <dbReference type="SAM" id="SignalP"/>
    </source>
</evidence>
<evidence type="ECO:0000259" key="5">
    <source>
        <dbReference type="Pfam" id="PF00728"/>
    </source>
</evidence>
<dbReference type="PRINTS" id="PR00738">
    <property type="entry name" value="GLHYDRLASE20"/>
</dbReference>
<feature type="domain" description="Glycoside hydrolase family 20 catalytic" evidence="5">
    <location>
        <begin position="183"/>
        <end position="521"/>
    </location>
</feature>
<protein>
    <submittedName>
        <fullName evidence="7">Family 20 glycosylhydrolase</fullName>
    </submittedName>
</protein>
<keyword evidence="4" id="KW-0732">Signal</keyword>
<dbReference type="CDD" id="cd06564">
    <property type="entry name" value="GH20_DspB_LnbB-like"/>
    <property type="match status" value="1"/>
</dbReference>
<dbReference type="Gene3D" id="3.20.20.80">
    <property type="entry name" value="Glycosidases"/>
    <property type="match status" value="1"/>
</dbReference>
<dbReference type="EMBL" id="JBHTGP010000007">
    <property type="protein sequence ID" value="MFD0685969.1"/>
    <property type="molecule type" value="Genomic_DNA"/>
</dbReference>
<feature type="domain" description="Beta-hexosaminidase bacterial type N-terminal" evidence="6">
    <location>
        <begin position="53"/>
        <end position="180"/>
    </location>
</feature>
<dbReference type="InterPro" id="IPR017853">
    <property type="entry name" value="GH"/>
</dbReference>
<keyword evidence="3" id="KW-0326">Glycosidase</keyword>
<dbReference type="InterPro" id="IPR029018">
    <property type="entry name" value="Hex-like_dom2"/>
</dbReference>
<comment type="caution">
    <text evidence="7">The sequence shown here is derived from an EMBL/GenBank/DDBJ whole genome shotgun (WGS) entry which is preliminary data.</text>
</comment>
<name>A0ABW2XK61_9ACTN</name>
<evidence type="ECO:0000259" key="6">
    <source>
        <dbReference type="Pfam" id="PF02838"/>
    </source>
</evidence>
<evidence type="ECO:0000256" key="2">
    <source>
        <dbReference type="ARBA" id="ARBA00022801"/>
    </source>
</evidence>
<feature type="chain" id="PRO_5045299864" evidence="4">
    <location>
        <begin position="40"/>
        <end position="543"/>
    </location>
</feature>
<dbReference type="Gene3D" id="3.30.379.10">
    <property type="entry name" value="Chitobiase/beta-hexosaminidase domain 2-like"/>
    <property type="match status" value="1"/>
</dbReference>
<feature type="signal peptide" evidence="4">
    <location>
        <begin position="1"/>
        <end position="39"/>
    </location>
</feature>
<keyword evidence="8" id="KW-1185">Reference proteome</keyword>
<dbReference type="InterPro" id="IPR015882">
    <property type="entry name" value="HEX_bac_N"/>
</dbReference>
<dbReference type="InterPro" id="IPR052764">
    <property type="entry name" value="GH20_Enzymes"/>
</dbReference>
<comment type="similarity">
    <text evidence="1">Belongs to the glycosyl hydrolase 20 family.</text>
</comment>
<accession>A0ABW2XK61</accession>
<dbReference type="PANTHER" id="PTHR43678:SF1">
    <property type="entry name" value="BETA-N-ACETYLHEXOSAMINIDASE"/>
    <property type="match status" value="1"/>
</dbReference>
<dbReference type="Proteomes" id="UP001597063">
    <property type="component" value="Unassembled WGS sequence"/>
</dbReference>
<evidence type="ECO:0000313" key="8">
    <source>
        <dbReference type="Proteomes" id="UP001597063"/>
    </source>
</evidence>
<dbReference type="InterPro" id="IPR015883">
    <property type="entry name" value="Glyco_hydro_20_cat"/>
</dbReference>
<evidence type="ECO:0000313" key="7">
    <source>
        <dbReference type="EMBL" id="MFD0685969.1"/>
    </source>
</evidence>
<dbReference type="SUPFAM" id="SSF51445">
    <property type="entry name" value="(Trans)glycosidases"/>
    <property type="match status" value="1"/>
</dbReference>
<evidence type="ECO:0000256" key="3">
    <source>
        <dbReference type="ARBA" id="ARBA00023295"/>
    </source>
</evidence>
<dbReference type="Pfam" id="PF00728">
    <property type="entry name" value="Glyco_hydro_20"/>
    <property type="match status" value="1"/>
</dbReference>
<dbReference type="RefSeq" id="WP_131755684.1">
    <property type="nucleotide sequence ID" value="NZ_CAACUY010000007.1"/>
</dbReference>